<accession>A0A371J2E9</accession>
<dbReference type="EMBL" id="NOJY02000018">
    <property type="protein sequence ID" value="RDY26950.1"/>
    <property type="molecule type" value="Genomic_DNA"/>
</dbReference>
<protein>
    <recommendedName>
        <fullName evidence="4">HNH nuclease domain-containing protein</fullName>
    </recommendedName>
</protein>
<comment type="caution">
    <text evidence="2">The sequence shown here is derived from an EMBL/GenBank/DDBJ whole genome shotgun (WGS) entry which is preliminary data.</text>
</comment>
<evidence type="ECO:0000313" key="3">
    <source>
        <dbReference type="Proteomes" id="UP000215694"/>
    </source>
</evidence>
<proteinExistence type="predicted"/>
<feature type="region of interest" description="Disordered" evidence="1">
    <location>
        <begin position="204"/>
        <end position="229"/>
    </location>
</feature>
<evidence type="ECO:0000256" key="1">
    <source>
        <dbReference type="SAM" id="MobiDB-lite"/>
    </source>
</evidence>
<feature type="compositionally biased region" description="Basic and acidic residues" evidence="1">
    <location>
        <begin position="206"/>
        <end position="229"/>
    </location>
</feature>
<dbReference type="AlphaFoldDB" id="A0A371J2E9"/>
<sequence>MLIIDNYKITKNRYEIDGDTTLITILTKKNKELVAKIDTNNLEKVQEMGTWFGEWNKDFNSYLAQNLTITKNGKKIKSTKRNLQSLILGTNNDAPIKHINGDVLDNRRCNLEIVDKNAKNDYEELDENTIAVILRDRYARVQAKALISKSDLDRVVNDDYTWTYFKGSKQPKVIAHTPQGKVYLDTYLMNPSETMRTHHINLNPLDNRRSNLENKEKEVKEEVSSTEDK</sequence>
<organism evidence="2 3">
    <name type="scientific">Romboutsia weinsteinii</name>
    <dbReference type="NCBI Taxonomy" id="2020949"/>
    <lineage>
        <taxon>Bacteria</taxon>
        <taxon>Bacillati</taxon>
        <taxon>Bacillota</taxon>
        <taxon>Clostridia</taxon>
        <taxon>Peptostreptococcales</taxon>
        <taxon>Peptostreptococcaceae</taxon>
        <taxon>Romboutsia</taxon>
    </lineage>
</organism>
<reference evidence="2 3" key="1">
    <citation type="journal article" date="2017" name="Genome Announc.">
        <title>Draft Genome Sequence of Romboutsia weinsteinii sp. nov. Strain CCRI-19649(T) Isolated from Surface Water.</title>
        <authorList>
            <person name="Maheux A.F."/>
            <person name="Boudreau D.K."/>
            <person name="Berube E."/>
            <person name="Boissinot M."/>
            <person name="Cantin P."/>
            <person name="Raymond F."/>
            <person name="Corbeil J."/>
            <person name="Omar R.F."/>
            <person name="Bergeron M.G."/>
        </authorList>
    </citation>
    <scope>NUCLEOTIDE SEQUENCE [LARGE SCALE GENOMIC DNA]</scope>
    <source>
        <strain evidence="2 3">CCRI-19649</strain>
    </source>
</reference>
<name>A0A371J2E9_9FIRM</name>
<evidence type="ECO:0008006" key="4">
    <source>
        <dbReference type="Google" id="ProtNLM"/>
    </source>
</evidence>
<dbReference type="OrthoDB" id="8974199at2"/>
<dbReference type="Proteomes" id="UP000215694">
    <property type="component" value="Unassembled WGS sequence"/>
</dbReference>
<gene>
    <name evidence="2" type="ORF">CHL78_011480</name>
</gene>
<dbReference type="RefSeq" id="WP_094368064.1">
    <property type="nucleotide sequence ID" value="NZ_NOJY02000018.1"/>
</dbReference>
<evidence type="ECO:0000313" key="2">
    <source>
        <dbReference type="EMBL" id="RDY26950.1"/>
    </source>
</evidence>
<keyword evidence="3" id="KW-1185">Reference proteome</keyword>